<dbReference type="PANTHER" id="PTHR37489">
    <property type="entry name" value="DUF3500 DOMAIN-CONTAINING PROTEIN"/>
    <property type="match status" value="1"/>
</dbReference>
<dbReference type="AlphaFoldDB" id="A0A5C5X4C3"/>
<organism evidence="1 2">
    <name type="scientific">Thalassoglobus neptunius</name>
    <dbReference type="NCBI Taxonomy" id="1938619"/>
    <lineage>
        <taxon>Bacteria</taxon>
        <taxon>Pseudomonadati</taxon>
        <taxon>Planctomycetota</taxon>
        <taxon>Planctomycetia</taxon>
        <taxon>Planctomycetales</taxon>
        <taxon>Planctomycetaceae</taxon>
        <taxon>Thalassoglobus</taxon>
    </lineage>
</organism>
<reference evidence="1 2" key="1">
    <citation type="submission" date="2019-02" db="EMBL/GenBank/DDBJ databases">
        <title>Deep-cultivation of Planctomycetes and their phenomic and genomic characterization uncovers novel biology.</title>
        <authorList>
            <person name="Wiegand S."/>
            <person name="Jogler M."/>
            <person name="Boedeker C."/>
            <person name="Pinto D."/>
            <person name="Vollmers J."/>
            <person name="Rivas-Marin E."/>
            <person name="Kohn T."/>
            <person name="Peeters S.H."/>
            <person name="Heuer A."/>
            <person name="Rast P."/>
            <person name="Oberbeckmann S."/>
            <person name="Bunk B."/>
            <person name="Jeske O."/>
            <person name="Meyerdierks A."/>
            <person name="Storesund J.E."/>
            <person name="Kallscheuer N."/>
            <person name="Luecker S."/>
            <person name="Lage O.M."/>
            <person name="Pohl T."/>
            <person name="Merkel B.J."/>
            <person name="Hornburger P."/>
            <person name="Mueller R.-W."/>
            <person name="Bruemmer F."/>
            <person name="Labrenz M."/>
            <person name="Spormann A.M."/>
            <person name="Op Den Camp H."/>
            <person name="Overmann J."/>
            <person name="Amann R."/>
            <person name="Jetten M.S.M."/>
            <person name="Mascher T."/>
            <person name="Medema M.H."/>
            <person name="Devos D.P."/>
            <person name="Kaster A.-K."/>
            <person name="Ovreas L."/>
            <person name="Rohde M."/>
            <person name="Galperin M.Y."/>
            <person name="Jogler C."/>
        </authorList>
    </citation>
    <scope>NUCLEOTIDE SEQUENCE [LARGE SCALE GENOMIC DNA]</scope>
    <source>
        <strain evidence="1 2">KOR42</strain>
    </source>
</reference>
<dbReference type="InterPro" id="IPR021889">
    <property type="entry name" value="DUF3500"/>
</dbReference>
<dbReference type="RefSeq" id="WP_146507843.1">
    <property type="nucleotide sequence ID" value="NZ_SIHI01000001.1"/>
</dbReference>
<keyword evidence="2" id="KW-1185">Reference proteome</keyword>
<dbReference type="Pfam" id="PF12006">
    <property type="entry name" value="DUF3500"/>
    <property type="match status" value="1"/>
</dbReference>
<protein>
    <recommendedName>
        <fullName evidence="3">DUF3500 domain-containing protein</fullName>
    </recommendedName>
</protein>
<gene>
    <name evidence="1" type="ORF">KOR42_12130</name>
</gene>
<comment type="caution">
    <text evidence="1">The sequence shown here is derived from an EMBL/GenBank/DDBJ whole genome shotgun (WGS) entry which is preliminary data.</text>
</comment>
<dbReference type="PANTHER" id="PTHR37489:SF1">
    <property type="entry name" value="DUF3500 DOMAIN-CONTAINING PROTEIN"/>
    <property type="match status" value="1"/>
</dbReference>
<proteinExistence type="predicted"/>
<accession>A0A5C5X4C3</accession>
<dbReference type="EMBL" id="SIHI01000001">
    <property type="protein sequence ID" value="TWT57846.1"/>
    <property type="molecule type" value="Genomic_DNA"/>
</dbReference>
<sequence>MIVVRQFAVLAVVGGILWLSVVSLAQQRGRGRGNESLGQPFRGVSIGGEIEPGVFEIESTGVSTAPVVDAAKDFLASLSAPQREKTTFPVDDLEWRKWDNRHSPPRQGVGFDEMSEQQRDLAFGLMKASLSARGLKLSKDIMKLNGTLAELANNFDEYGEWLYWITIMGEPSETEPWGWQVDGHHLVINYFVLGDQVVMSPVFIGSEPIRATSGKFAGTEVMQAAQDKGLDFVLSLDSDQKAKAVVSSTKPGNNNLGEAYKDNIDLPEEGLLVSELSPEQKELLLVVIEEFIGNMRPEHATVKMREVKEYLDQTRFVWVGGTSDEDVYYYRIQSPVVMIEFDHQRRVAPFRTSEPTRDHIHAVIRTPNGNDYGKDLLRQHLEQHHSTESQKSN</sequence>
<dbReference type="OrthoDB" id="581140at2"/>
<evidence type="ECO:0000313" key="2">
    <source>
        <dbReference type="Proteomes" id="UP000317243"/>
    </source>
</evidence>
<dbReference type="Proteomes" id="UP000317243">
    <property type="component" value="Unassembled WGS sequence"/>
</dbReference>
<evidence type="ECO:0008006" key="3">
    <source>
        <dbReference type="Google" id="ProtNLM"/>
    </source>
</evidence>
<name>A0A5C5X4C3_9PLAN</name>
<evidence type="ECO:0000313" key="1">
    <source>
        <dbReference type="EMBL" id="TWT57846.1"/>
    </source>
</evidence>